<dbReference type="Proteomes" id="UP000886842">
    <property type="component" value="Unassembled WGS sequence"/>
</dbReference>
<reference evidence="2" key="1">
    <citation type="submission" date="2020-10" db="EMBL/GenBank/DDBJ databases">
        <authorList>
            <person name="Gilroy R."/>
        </authorList>
    </citation>
    <scope>NUCLEOTIDE SEQUENCE</scope>
    <source>
        <strain evidence="2">ChiGjej1B1-24693</strain>
    </source>
</reference>
<dbReference type="GO" id="GO:0019239">
    <property type="term" value="F:deaminase activity"/>
    <property type="evidence" value="ECO:0007669"/>
    <property type="project" value="TreeGrafter"/>
</dbReference>
<organism evidence="2 3">
    <name type="scientific">Candidatus Avipropionibacterium avicola</name>
    <dbReference type="NCBI Taxonomy" id="2840701"/>
    <lineage>
        <taxon>Bacteria</taxon>
        <taxon>Bacillati</taxon>
        <taxon>Actinomycetota</taxon>
        <taxon>Actinomycetes</taxon>
        <taxon>Propionibacteriales</taxon>
        <taxon>Propionibacteriaceae</taxon>
        <taxon>Propionibacteriaceae incertae sedis</taxon>
        <taxon>Candidatus Avipropionibacterium</taxon>
    </lineage>
</organism>
<gene>
    <name evidence="2" type="ORF">IAA98_04410</name>
</gene>
<dbReference type="PANTHER" id="PTHR11803:SF58">
    <property type="entry name" value="PROTEIN HMF1-RELATED"/>
    <property type="match status" value="1"/>
</dbReference>
<dbReference type="CDD" id="cd00448">
    <property type="entry name" value="YjgF_YER057c_UK114_family"/>
    <property type="match status" value="1"/>
</dbReference>
<evidence type="ECO:0000313" key="2">
    <source>
        <dbReference type="EMBL" id="HIT74807.1"/>
    </source>
</evidence>
<name>A0A9D1KMI4_9ACTN</name>
<dbReference type="Gene3D" id="3.30.1330.40">
    <property type="entry name" value="RutC-like"/>
    <property type="match status" value="1"/>
</dbReference>
<evidence type="ECO:0000256" key="1">
    <source>
        <dbReference type="ARBA" id="ARBA00010552"/>
    </source>
</evidence>
<dbReference type="EMBL" id="DVLP01000130">
    <property type="protein sequence ID" value="HIT74807.1"/>
    <property type="molecule type" value="Genomic_DNA"/>
</dbReference>
<proteinExistence type="inferred from homology"/>
<dbReference type="AlphaFoldDB" id="A0A9D1KMI4"/>
<reference evidence="2" key="2">
    <citation type="journal article" date="2021" name="PeerJ">
        <title>Extensive microbial diversity within the chicken gut microbiome revealed by metagenomics and culture.</title>
        <authorList>
            <person name="Gilroy R."/>
            <person name="Ravi A."/>
            <person name="Getino M."/>
            <person name="Pursley I."/>
            <person name="Horton D.L."/>
            <person name="Alikhan N.F."/>
            <person name="Baker D."/>
            <person name="Gharbi K."/>
            <person name="Hall N."/>
            <person name="Watson M."/>
            <person name="Adriaenssens E.M."/>
            <person name="Foster-Nyarko E."/>
            <person name="Jarju S."/>
            <person name="Secka A."/>
            <person name="Antonio M."/>
            <person name="Oren A."/>
            <person name="Chaudhuri R.R."/>
            <person name="La Ragione R."/>
            <person name="Hildebrand F."/>
            <person name="Pallen M.J."/>
        </authorList>
    </citation>
    <scope>NUCLEOTIDE SEQUENCE</scope>
    <source>
        <strain evidence="2">ChiGjej1B1-24693</strain>
    </source>
</reference>
<accession>A0A9D1KMI4</accession>
<evidence type="ECO:0000313" key="3">
    <source>
        <dbReference type="Proteomes" id="UP000886842"/>
    </source>
</evidence>
<comment type="similarity">
    <text evidence="1">Belongs to the RutC family.</text>
</comment>
<dbReference type="PANTHER" id="PTHR11803">
    <property type="entry name" value="2-IMINOBUTANOATE/2-IMINOPROPANOATE DEAMINASE RIDA"/>
    <property type="match status" value="1"/>
</dbReference>
<dbReference type="InterPro" id="IPR035959">
    <property type="entry name" value="RutC-like_sf"/>
</dbReference>
<dbReference type="InterPro" id="IPR006175">
    <property type="entry name" value="YjgF/YER057c/UK114"/>
</dbReference>
<dbReference type="Pfam" id="PF01042">
    <property type="entry name" value="Ribonuc_L-PSP"/>
    <property type="match status" value="1"/>
</dbReference>
<dbReference type="GO" id="GO:0005829">
    <property type="term" value="C:cytosol"/>
    <property type="evidence" value="ECO:0007669"/>
    <property type="project" value="TreeGrafter"/>
</dbReference>
<dbReference type="SUPFAM" id="SSF55298">
    <property type="entry name" value="YjgF-like"/>
    <property type="match status" value="1"/>
</dbReference>
<protein>
    <submittedName>
        <fullName evidence="2">RidA family protein</fullName>
    </submittedName>
</protein>
<sequence length="130" mass="13776">MRLTPLNPPRDRRSPFHSQGMLVTSAERFVVVAGQVGVRPDGTIGEDIVAQTTIAMENVAAVLAEAEMGWDSVVSLTIHLTDDSHIRGFTEAAGAFLDPDPAQRPAATLTIHPQLANPALLVQIEATAVG</sequence>
<comment type="caution">
    <text evidence="2">The sequence shown here is derived from an EMBL/GenBank/DDBJ whole genome shotgun (WGS) entry which is preliminary data.</text>
</comment>